<evidence type="ECO:0000313" key="2">
    <source>
        <dbReference type="Proteomes" id="UP000218209"/>
    </source>
</evidence>
<accession>A0A1X6NN19</accession>
<reference evidence="1 2" key="1">
    <citation type="submission" date="2017-03" db="EMBL/GenBank/DDBJ databases">
        <title>WGS assembly of Porphyra umbilicalis.</title>
        <authorList>
            <person name="Brawley S.H."/>
            <person name="Blouin N.A."/>
            <person name="Ficko-Blean E."/>
            <person name="Wheeler G.L."/>
            <person name="Lohr M."/>
            <person name="Goodson H.V."/>
            <person name="Jenkins J.W."/>
            <person name="Blaby-Haas C.E."/>
            <person name="Helliwell K.E."/>
            <person name="Chan C."/>
            <person name="Marriage T."/>
            <person name="Bhattacharya D."/>
            <person name="Klein A.S."/>
            <person name="Badis Y."/>
            <person name="Brodie J."/>
            <person name="Cao Y."/>
            <person name="Collen J."/>
            <person name="Dittami S.M."/>
            <person name="Gachon C.M."/>
            <person name="Green B.R."/>
            <person name="Karpowicz S."/>
            <person name="Kim J.W."/>
            <person name="Kudahl U."/>
            <person name="Lin S."/>
            <person name="Michel G."/>
            <person name="Mittag M."/>
            <person name="Olson B.J."/>
            <person name="Pangilinan J."/>
            <person name="Peng Y."/>
            <person name="Qiu H."/>
            <person name="Shu S."/>
            <person name="Singer J.T."/>
            <person name="Smith A.G."/>
            <person name="Sprecher B.N."/>
            <person name="Wagner V."/>
            <person name="Wang W."/>
            <person name="Wang Z.-Y."/>
            <person name="Yan J."/>
            <person name="Yarish C."/>
            <person name="Zoeuner-Riek S."/>
            <person name="Zhuang Y."/>
            <person name="Zou Y."/>
            <person name="Lindquist E.A."/>
            <person name="Grimwood J."/>
            <person name="Barry K."/>
            <person name="Rokhsar D.S."/>
            <person name="Schmutz J."/>
            <person name="Stiller J.W."/>
            <person name="Grossman A.R."/>
            <person name="Prochnik S.E."/>
        </authorList>
    </citation>
    <scope>NUCLEOTIDE SEQUENCE [LARGE SCALE GENOMIC DNA]</scope>
    <source>
        <strain evidence="1">4086291</strain>
    </source>
</reference>
<dbReference type="AlphaFoldDB" id="A0A1X6NN19"/>
<proteinExistence type="predicted"/>
<dbReference type="EMBL" id="KV919352">
    <property type="protein sequence ID" value="OSX69940.1"/>
    <property type="molecule type" value="Genomic_DNA"/>
</dbReference>
<protein>
    <submittedName>
        <fullName evidence="1">Uncharacterized protein</fullName>
    </submittedName>
</protein>
<gene>
    <name evidence="1" type="ORF">BU14_0993s0001</name>
</gene>
<name>A0A1X6NN19_PORUM</name>
<keyword evidence="2" id="KW-1185">Reference proteome</keyword>
<sequence length="90" mass="8675">MLDGRLPHAIYVDAYTGMSYWQSLPGRPKTKTPAAAAAAAAVAAAPSSSTGASEKAGAGCNIVAKPSTAGMWSPSGIVADGGGGGGQLLA</sequence>
<evidence type="ECO:0000313" key="1">
    <source>
        <dbReference type="EMBL" id="OSX69940.1"/>
    </source>
</evidence>
<organism evidence="1 2">
    <name type="scientific">Porphyra umbilicalis</name>
    <name type="common">Purple laver</name>
    <name type="synonym">Red alga</name>
    <dbReference type="NCBI Taxonomy" id="2786"/>
    <lineage>
        <taxon>Eukaryota</taxon>
        <taxon>Rhodophyta</taxon>
        <taxon>Bangiophyceae</taxon>
        <taxon>Bangiales</taxon>
        <taxon>Bangiaceae</taxon>
        <taxon>Porphyra</taxon>
    </lineage>
</organism>
<dbReference type="Proteomes" id="UP000218209">
    <property type="component" value="Unassembled WGS sequence"/>
</dbReference>